<dbReference type="SUPFAM" id="SSF52540">
    <property type="entry name" value="P-loop containing nucleoside triphosphate hydrolases"/>
    <property type="match status" value="1"/>
</dbReference>
<dbReference type="InterPro" id="IPR003439">
    <property type="entry name" value="ABC_transporter-like_ATP-bd"/>
</dbReference>
<protein>
    <submittedName>
        <fullName evidence="2">ABC transporter-like domain protein</fullName>
    </submittedName>
</protein>
<dbReference type="Pfam" id="PF00005">
    <property type="entry name" value="ABC_tran"/>
    <property type="match status" value="1"/>
</dbReference>
<dbReference type="InterPro" id="IPR027417">
    <property type="entry name" value="P-loop_NTPase"/>
</dbReference>
<reference evidence="2" key="2">
    <citation type="journal article" date="2014" name="ISME J.">
        <title>Microbial stratification in low pH oxic and suboxic macroscopic growths along an acid mine drainage.</title>
        <authorList>
            <person name="Mendez-Garcia C."/>
            <person name="Mesa V."/>
            <person name="Sprenger R.R."/>
            <person name="Richter M."/>
            <person name="Diez M.S."/>
            <person name="Solano J."/>
            <person name="Bargiela R."/>
            <person name="Golyshina O.V."/>
            <person name="Manteca A."/>
            <person name="Ramos J.L."/>
            <person name="Gallego J.R."/>
            <person name="Llorente I."/>
            <person name="Martins Dos Santos V.A."/>
            <person name="Jensen O.N."/>
            <person name="Pelaez A.I."/>
            <person name="Sanchez J."/>
            <person name="Ferrer M."/>
        </authorList>
    </citation>
    <scope>NUCLEOTIDE SEQUENCE</scope>
</reference>
<comment type="caution">
    <text evidence="2">The sequence shown here is derived from an EMBL/GenBank/DDBJ whole genome shotgun (WGS) entry which is preliminary data.</text>
</comment>
<proteinExistence type="predicted"/>
<dbReference type="GO" id="GO:0034040">
    <property type="term" value="F:ATPase-coupled lipid transmembrane transporter activity"/>
    <property type="evidence" value="ECO:0007669"/>
    <property type="project" value="TreeGrafter"/>
</dbReference>
<dbReference type="Gene3D" id="3.40.50.300">
    <property type="entry name" value="P-loop containing nucleotide triphosphate hydrolases"/>
    <property type="match status" value="1"/>
</dbReference>
<organism evidence="2">
    <name type="scientific">mine drainage metagenome</name>
    <dbReference type="NCBI Taxonomy" id="410659"/>
    <lineage>
        <taxon>unclassified sequences</taxon>
        <taxon>metagenomes</taxon>
        <taxon>ecological metagenomes</taxon>
    </lineage>
</organism>
<dbReference type="PANTHER" id="PTHR24221">
    <property type="entry name" value="ATP-BINDING CASSETTE SUB-FAMILY B"/>
    <property type="match status" value="1"/>
</dbReference>
<sequence length="112" mass="12390">MKEKLLIEDFKGSIKLDDVSFAYGDSVALKNIDLEIMKGKKIGIVGHTGAGKTTFSNILLKFFAPTSGKVTIDGVDLKEIDTNAYRKLISPVLQEPFMFRGTILDNVKVFYA</sequence>
<feature type="domain" description="ABC transporter" evidence="1">
    <location>
        <begin position="29"/>
        <end position="102"/>
    </location>
</feature>
<accession>T1AMR3</accession>
<reference evidence="2" key="1">
    <citation type="submission" date="2013-08" db="EMBL/GenBank/DDBJ databases">
        <authorList>
            <person name="Mendez C."/>
            <person name="Richter M."/>
            <person name="Ferrer M."/>
            <person name="Sanchez J."/>
        </authorList>
    </citation>
    <scope>NUCLEOTIDE SEQUENCE</scope>
</reference>
<dbReference type="InterPro" id="IPR039421">
    <property type="entry name" value="Type_1_exporter"/>
</dbReference>
<dbReference type="AlphaFoldDB" id="T1AMR3"/>
<evidence type="ECO:0000313" key="2">
    <source>
        <dbReference type="EMBL" id="EQD58642.1"/>
    </source>
</evidence>
<name>T1AMR3_9ZZZZ</name>
<dbReference type="GO" id="GO:0016887">
    <property type="term" value="F:ATP hydrolysis activity"/>
    <property type="evidence" value="ECO:0007669"/>
    <property type="project" value="InterPro"/>
</dbReference>
<gene>
    <name evidence="2" type="ORF">B1A_10715</name>
</gene>
<dbReference type="PANTHER" id="PTHR24221:SF654">
    <property type="entry name" value="ATP-BINDING CASSETTE SUB-FAMILY B MEMBER 6"/>
    <property type="match status" value="1"/>
</dbReference>
<evidence type="ECO:0000259" key="1">
    <source>
        <dbReference type="Pfam" id="PF00005"/>
    </source>
</evidence>
<dbReference type="EMBL" id="AUZX01007634">
    <property type="protein sequence ID" value="EQD58642.1"/>
    <property type="molecule type" value="Genomic_DNA"/>
</dbReference>
<dbReference type="GO" id="GO:0005524">
    <property type="term" value="F:ATP binding"/>
    <property type="evidence" value="ECO:0007669"/>
    <property type="project" value="InterPro"/>
</dbReference>